<dbReference type="InterPro" id="IPR016181">
    <property type="entry name" value="Acyl_CoA_acyltransferase"/>
</dbReference>
<comment type="function">
    <text evidence="8">Ornithine decarboxylase (ODC) antizyme protein that negatively regulates ODC activity and intracellular polyamine biosynthesis and uptake in response to increased intracellular polyamine levels. Binds to ODC monomers, inhibiting the assembly of the functional ODC homodimers. Does not target the ODC monomers for degradation, which allows a protein synthesis-independent restoration of ODC activity. Stabilizes AZIN2 by interfering with its ubiquitination. Involved in the translocation of AZNI2 from ER-Golgi intermediate compartment (ERGIC) to the cytosol. Probably plays a key role in spermatogenesis by regulating the intracellular concentration of polyamines in haploid germ cells.</text>
</comment>
<comment type="similarity">
    <text evidence="3">Belongs to the ODC antizyme family.</text>
</comment>
<keyword evidence="11" id="KW-1185">Reference proteome</keyword>
<dbReference type="EMBL" id="AKHW03006582">
    <property type="protein sequence ID" value="KYO19705.1"/>
    <property type="molecule type" value="Genomic_DNA"/>
</dbReference>
<accession>A0A151M5A7</accession>
<dbReference type="Proteomes" id="UP000050525">
    <property type="component" value="Unassembled WGS sequence"/>
</dbReference>
<reference evidence="10 11" key="1">
    <citation type="journal article" date="2012" name="Genome Biol.">
        <title>Sequencing three crocodilian genomes to illuminate the evolution of archosaurs and amniotes.</title>
        <authorList>
            <person name="St John J.A."/>
            <person name="Braun E.L."/>
            <person name="Isberg S.R."/>
            <person name="Miles L.G."/>
            <person name="Chong A.Y."/>
            <person name="Gongora J."/>
            <person name="Dalzell P."/>
            <person name="Moran C."/>
            <person name="Bed'hom B."/>
            <person name="Abzhanov A."/>
            <person name="Burgess S.C."/>
            <person name="Cooksey A.M."/>
            <person name="Castoe T.A."/>
            <person name="Crawford N.G."/>
            <person name="Densmore L.D."/>
            <person name="Drew J.C."/>
            <person name="Edwards S.V."/>
            <person name="Faircloth B.C."/>
            <person name="Fujita M.K."/>
            <person name="Greenwold M.J."/>
            <person name="Hoffmann F.G."/>
            <person name="Howard J.M."/>
            <person name="Iguchi T."/>
            <person name="Janes D.E."/>
            <person name="Khan S.Y."/>
            <person name="Kohno S."/>
            <person name="de Koning A.J."/>
            <person name="Lance S.L."/>
            <person name="McCarthy F.M."/>
            <person name="McCormack J.E."/>
            <person name="Merchant M.E."/>
            <person name="Peterson D.G."/>
            <person name="Pollock D.D."/>
            <person name="Pourmand N."/>
            <person name="Raney B.J."/>
            <person name="Roessler K.A."/>
            <person name="Sanford J.R."/>
            <person name="Sawyer R.H."/>
            <person name="Schmidt C.J."/>
            <person name="Triplett E.W."/>
            <person name="Tuberville T.D."/>
            <person name="Venegas-Anaya M."/>
            <person name="Howard J.T."/>
            <person name="Jarvis E.D."/>
            <person name="Guillette L.J.Jr."/>
            <person name="Glenn T.C."/>
            <person name="Green R.E."/>
            <person name="Ray D.A."/>
        </authorList>
    </citation>
    <scope>NUCLEOTIDE SEQUENCE [LARGE SCALE GENOMIC DNA]</scope>
    <source>
        <strain evidence="10">KSC_2009_1</strain>
    </source>
</reference>
<dbReference type="GO" id="GO:0005737">
    <property type="term" value="C:cytoplasm"/>
    <property type="evidence" value="ECO:0007669"/>
    <property type="project" value="UniProtKB-SubCell"/>
</dbReference>
<dbReference type="STRING" id="8496.A0A151M5A7"/>
<dbReference type="GO" id="GO:0005634">
    <property type="term" value="C:nucleus"/>
    <property type="evidence" value="ECO:0007669"/>
    <property type="project" value="UniProtKB-SubCell"/>
</dbReference>
<name>A0A151M5A7_ALLMI</name>
<dbReference type="FunFam" id="3.40.630.60:FF:000002">
    <property type="entry name" value="Ornithine decarboxylase antizyme 3"/>
    <property type="match status" value="1"/>
</dbReference>
<evidence type="ECO:0000256" key="7">
    <source>
        <dbReference type="ARBA" id="ARBA00023242"/>
    </source>
</evidence>
<evidence type="ECO:0000313" key="10">
    <source>
        <dbReference type="EMBL" id="KYO19705.1"/>
    </source>
</evidence>
<evidence type="ECO:0000256" key="9">
    <source>
        <dbReference type="ARBA" id="ARBA00071308"/>
    </source>
</evidence>
<dbReference type="GO" id="GO:0075523">
    <property type="term" value="P:viral translational frameshifting"/>
    <property type="evidence" value="ECO:0007669"/>
    <property type="project" value="UniProtKB-KW"/>
</dbReference>
<dbReference type="PANTHER" id="PTHR10279">
    <property type="entry name" value="ORNITHINE DECARBOXYLASE ANTIZYME"/>
    <property type="match status" value="1"/>
</dbReference>
<dbReference type="GO" id="GO:0008073">
    <property type="term" value="F:ornithine decarboxylase inhibitor activity"/>
    <property type="evidence" value="ECO:0007669"/>
    <property type="project" value="InterPro"/>
</dbReference>
<evidence type="ECO:0000256" key="1">
    <source>
        <dbReference type="ARBA" id="ARBA00004123"/>
    </source>
</evidence>
<evidence type="ECO:0000256" key="5">
    <source>
        <dbReference type="ARBA" id="ARBA00022553"/>
    </source>
</evidence>
<evidence type="ECO:0000256" key="3">
    <source>
        <dbReference type="ARBA" id="ARBA00008796"/>
    </source>
</evidence>
<organism evidence="10 11">
    <name type="scientific">Alligator mississippiensis</name>
    <name type="common">American alligator</name>
    <dbReference type="NCBI Taxonomy" id="8496"/>
    <lineage>
        <taxon>Eukaryota</taxon>
        <taxon>Metazoa</taxon>
        <taxon>Chordata</taxon>
        <taxon>Craniata</taxon>
        <taxon>Vertebrata</taxon>
        <taxon>Euteleostomi</taxon>
        <taxon>Archelosauria</taxon>
        <taxon>Archosauria</taxon>
        <taxon>Crocodylia</taxon>
        <taxon>Alligatoridae</taxon>
        <taxon>Alligatorinae</taxon>
        <taxon>Alligator</taxon>
    </lineage>
</organism>
<evidence type="ECO:0000256" key="8">
    <source>
        <dbReference type="ARBA" id="ARBA00053466"/>
    </source>
</evidence>
<keyword evidence="4" id="KW-0963">Cytoplasm</keyword>
<dbReference type="GO" id="GO:0045732">
    <property type="term" value="P:positive regulation of protein catabolic process"/>
    <property type="evidence" value="ECO:0007669"/>
    <property type="project" value="TreeGrafter"/>
</dbReference>
<dbReference type="InterPro" id="IPR038581">
    <property type="entry name" value="ODC_AZ_sf"/>
</dbReference>
<evidence type="ECO:0000256" key="6">
    <source>
        <dbReference type="ARBA" id="ARBA00022758"/>
    </source>
</evidence>
<keyword evidence="5" id="KW-0597">Phosphoprotein</keyword>
<keyword evidence="7" id="KW-0539">Nucleus</keyword>
<dbReference type="InterPro" id="IPR002993">
    <property type="entry name" value="ODC_AZ"/>
</dbReference>
<dbReference type="PANTHER" id="PTHR10279:SF9">
    <property type="entry name" value="ORNITHINE DECARBOXYLASE ANTIZYME 3"/>
    <property type="match status" value="1"/>
</dbReference>
<dbReference type="Gene3D" id="3.40.630.60">
    <property type="match status" value="1"/>
</dbReference>
<evidence type="ECO:0000256" key="4">
    <source>
        <dbReference type="ARBA" id="ARBA00022490"/>
    </source>
</evidence>
<proteinExistence type="inferred from homology"/>
<sequence>MLPFQKRITMTERESLTLRPRYCLQELYRAGNLTVLGEALLLPDLPAQLDFHIALSPQCSAHWHSVRSRRKLFLDVPRRALDQNSRQSLTATLDYVEEKTDVDLVFVNFQSARSDRGDLLRAFGYLGFETVWPDHPALPPWDNVIFMVYPIERDVQPAPE</sequence>
<dbReference type="Pfam" id="PF02100">
    <property type="entry name" value="ODC_AZ"/>
    <property type="match status" value="1"/>
</dbReference>
<comment type="subcellular location">
    <subcellularLocation>
        <location evidence="2">Cytoplasm</location>
    </subcellularLocation>
    <subcellularLocation>
        <location evidence="1">Nucleus</location>
    </subcellularLocation>
</comment>
<evidence type="ECO:0000313" key="11">
    <source>
        <dbReference type="Proteomes" id="UP000050525"/>
    </source>
</evidence>
<comment type="caution">
    <text evidence="10">The sequence shown here is derived from an EMBL/GenBank/DDBJ whole genome shotgun (WGS) entry which is preliminary data.</text>
</comment>
<dbReference type="SUPFAM" id="SSF55729">
    <property type="entry name" value="Acyl-CoA N-acyltransferases (Nat)"/>
    <property type="match status" value="1"/>
</dbReference>
<protein>
    <recommendedName>
        <fullName evidence="9">Ornithine decarboxylase antizyme 3</fullName>
    </recommendedName>
</protein>
<evidence type="ECO:0000256" key="2">
    <source>
        <dbReference type="ARBA" id="ARBA00004496"/>
    </source>
</evidence>
<gene>
    <name evidence="10" type="primary">OAZ3</name>
    <name evidence="10" type="ORF">Y1Q_0012353</name>
</gene>
<keyword evidence="6" id="KW-0688">Ribosomal frameshifting</keyword>
<dbReference type="AlphaFoldDB" id="A0A151M5A7"/>